<dbReference type="InterPro" id="IPR052174">
    <property type="entry name" value="Flavoredoxin"/>
</dbReference>
<keyword evidence="6" id="KW-1185">Reference proteome</keyword>
<dbReference type="Gene3D" id="2.30.110.10">
    <property type="entry name" value="Electron Transport, Fmn-binding Protein, Chain A"/>
    <property type="match status" value="1"/>
</dbReference>
<feature type="domain" description="Flavin reductase like" evidence="4">
    <location>
        <begin position="16"/>
        <end position="168"/>
    </location>
</feature>
<proteinExistence type="inferred from homology"/>
<dbReference type="GO" id="GO:0016646">
    <property type="term" value="F:oxidoreductase activity, acting on the CH-NH group of donors, NAD or NADP as acceptor"/>
    <property type="evidence" value="ECO:0007669"/>
    <property type="project" value="UniProtKB-ARBA"/>
</dbReference>
<dbReference type="GO" id="GO:0010181">
    <property type="term" value="F:FMN binding"/>
    <property type="evidence" value="ECO:0007669"/>
    <property type="project" value="InterPro"/>
</dbReference>
<organism evidence="5 6">
    <name type="scientific">Muricoccus roseus</name>
    <dbReference type="NCBI Taxonomy" id="198092"/>
    <lineage>
        <taxon>Bacteria</taxon>
        <taxon>Pseudomonadati</taxon>
        <taxon>Pseudomonadota</taxon>
        <taxon>Alphaproteobacteria</taxon>
        <taxon>Acetobacterales</taxon>
        <taxon>Roseomonadaceae</taxon>
        <taxon>Muricoccus</taxon>
    </lineage>
</organism>
<dbReference type="Proteomes" id="UP000184387">
    <property type="component" value="Unassembled WGS sequence"/>
</dbReference>
<keyword evidence="2" id="KW-0285">Flavoprotein</keyword>
<dbReference type="PANTHER" id="PTHR43567">
    <property type="entry name" value="FLAVOREDOXIN-RELATED-RELATED"/>
    <property type="match status" value="1"/>
</dbReference>
<sequence length="185" mass="21261">MKLIRKQDFPVDQIRRFIEPGPIVLVSSAWKGERNIMTMGWHMVMEFSPSLIGCYIWSENHSREMIRRSRECVINIPTSDLAETVVDIGNCSGAEVDKFAQFGLTAQEAERVKAPLIGECFANLECRLADSSMIRKYNLFILEVVKAHAPRTPKYPKTIHYRGDGQFMVAGEPLNLRRRFRPEML</sequence>
<gene>
    <name evidence="5" type="ORF">SAMN02745194_00556</name>
</gene>
<protein>
    <submittedName>
        <fullName evidence="5">NADH-FMN oxidoreductase RutF, flavin reductase (DIM6/NTAB) family</fullName>
    </submittedName>
</protein>
<dbReference type="AlphaFoldDB" id="A0A1M6C2K8"/>
<name>A0A1M6C2K8_9PROT</name>
<dbReference type="Pfam" id="PF01613">
    <property type="entry name" value="Flavin_Reduct"/>
    <property type="match status" value="1"/>
</dbReference>
<dbReference type="SUPFAM" id="SSF50475">
    <property type="entry name" value="FMN-binding split barrel"/>
    <property type="match status" value="1"/>
</dbReference>
<dbReference type="EMBL" id="FQZF01000003">
    <property type="protein sequence ID" value="SHI54994.1"/>
    <property type="molecule type" value="Genomic_DNA"/>
</dbReference>
<evidence type="ECO:0000256" key="3">
    <source>
        <dbReference type="ARBA" id="ARBA00038054"/>
    </source>
</evidence>
<dbReference type="OrthoDB" id="9792436at2"/>
<evidence type="ECO:0000259" key="4">
    <source>
        <dbReference type="SMART" id="SM00903"/>
    </source>
</evidence>
<accession>A0A1M6C2K8</accession>
<evidence type="ECO:0000313" key="5">
    <source>
        <dbReference type="EMBL" id="SHI54994.1"/>
    </source>
</evidence>
<dbReference type="RefSeq" id="WP_073131235.1">
    <property type="nucleotide sequence ID" value="NZ_FQZF01000003.1"/>
</dbReference>
<reference evidence="5 6" key="1">
    <citation type="submission" date="2016-11" db="EMBL/GenBank/DDBJ databases">
        <authorList>
            <person name="Jaros S."/>
            <person name="Januszkiewicz K."/>
            <person name="Wedrychowicz H."/>
        </authorList>
    </citation>
    <scope>NUCLEOTIDE SEQUENCE [LARGE SCALE GENOMIC DNA]</scope>
    <source>
        <strain evidence="5 6">DSM 14916</strain>
    </source>
</reference>
<dbReference type="InterPro" id="IPR002563">
    <property type="entry name" value="Flavin_Rdtase-like_dom"/>
</dbReference>
<dbReference type="PANTHER" id="PTHR43567:SF1">
    <property type="entry name" value="FLAVOREDOXIN"/>
    <property type="match status" value="1"/>
</dbReference>
<comment type="cofactor">
    <cofactor evidence="1">
        <name>FMN</name>
        <dbReference type="ChEBI" id="CHEBI:58210"/>
    </cofactor>
</comment>
<dbReference type="SMART" id="SM00903">
    <property type="entry name" value="Flavin_Reduct"/>
    <property type="match status" value="1"/>
</dbReference>
<evidence type="ECO:0000256" key="2">
    <source>
        <dbReference type="ARBA" id="ARBA00022630"/>
    </source>
</evidence>
<dbReference type="InterPro" id="IPR012349">
    <property type="entry name" value="Split_barrel_FMN-bd"/>
</dbReference>
<comment type="similarity">
    <text evidence="3">Belongs to the flavoredoxin family.</text>
</comment>
<evidence type="ECO:0000256" key="1">
    <source>
        <dbReference type="ARBA" id="ARBA00001917"/>
    </source>
</evidence>
<evidence type="ECO:0000313" key="6">
    <source>
        <dbReference type="Proteomes" id="UP000184387"/>
    </source>
</evidence>
<dbReference type="STRING" id="198092.SAMN02745194_00556"/>